<dbReference type="InterPro" id="IPR041588">
    <property type="entry name" value="Integrase_H2C2"/>
</dbReference>
<dbReference type="Gene3D" id="3.30.420.10">
    <property type="entry name" value="Ribonuclease H-like superfamily/Ribonuclease H"/>
    <property type="match status" value="1"/>
</dbReference>
<dbReference type="PROSITE" id="PS50994">
    <property type="entry name" value="INTEGRASE"/>
    <property type="match status" value="1"/>
</dbReference>
<dbReference type="GO" id="GO:0003676">
    <property type="term" value="F:nucleic acid binding"/>
    <property type="evidence" value="ECO:0007669"/>
    <property type="project" value="InterPro"/>
</dbReference>
<evidence type="ECO:0000259" key="1">
    <source>
        <dbReference type="PROSITE" id="PS50994"/>
    </source>
</evidence>
<reference evidence="2" key="1">
    <citation type="submission" date="2018-05" db="EMBL/GenBank/DDBJ databases">
        <title>Draft genome of Mucuna pruriens seed.</title>
        <authorList>
            <person name="Nnadi N.E."/>
            <person name="Vos R."/>
            <person name="Hasami M.H."/>
            <person name="Devisetty U.K."/>
            <person name="Aguiy J.C."/>
        </authorList>
    </citation>
    <scope>NUCLEOTIDE SEQUENCE [LARGE SCALE GENOMIC DNA]</scope>
    <source>
        <strain evidence="2">JCA_2017</strain>
    </source>
</reference>
<dbReference type="GO" id="GO:0015074">
    <property type="term" value="P:DNA integration"/>
    <property type="evidence" value="ECO:0007669"/>
    <property type="project" value="InterPro"/>
</dbReference>
<proteinExistence type="predicted"/>
<evidence type="ECO:0000313" key="3">
    <source>
        <dbReference type="Proteomes" id="UP000257109"/>
    </source>
</evidence>
<name>A0A371DYP6_MUCPR</name>
<dbReference type="PANTHER" id="PTHR48475">
    <property type="entry name" value="RIBONUCLEASE H"/>
    <property type="match status" value="1"/>
</dbReference>
<comment type="caution">
    <text evidence="2">The sequence shown here is derived from an EMBL/GenBank/DDBJ whole genome shotgun (WGS) entry which is preliminary data.</text>
</comment>
<sequence>MSPFLEYLKEDWLPNNLIEAKKMVREASKYTLIGQHLYHRGFSFPLLRCVDKEEAAYIIQEVYKGVYDTHIGGRALASKIARTGYYWSTLRHDCMEYVKKCDKCQRFAEAHKVPLEHLHPVTFPWLFYKWRVDILGPFSIATGQIKFFIVEIDYFTKWVEVEPVATISSDRIRQFLWKRIMCRFGIPTEIVSDNGMHFASRSAVEFCEGLKVKQLFTLVEHPQSNGQAEAANIVILRGLRKHLEEAKGRWVEELLHLLWSYHTTPHSTTNETPFRFTFGTKAMTPMEIGELSLGMALFKPSENEEELRENLDLLQEVREIAHVREYAVKARAAKKYDRKIVPFKFQRQDLVLRKITQGMDANKLTLIWEGPFRVLEEVGKGAYRLEQLDGKRIPHTWNVATLRMYYS</sequence>
<evidence type="ECO:0000313" key="2">
    <source>
        <dbReference type="EMBL" id="RDX57682.1"/>
    </source>
</evidence>
<feature type="non-terminal residue" evidence="2">
    <location>
        <position position="1"/>
    </location>
</feature>
<dbReference type="Pfam" id="PF00665">
    <property type="entry name" value="rve"/>
    <property type="match status" value="1"/>
</dbReference>
<dbReference type="InterPro" id="IPR001584">
    <property type="entry name" value="Integrase_cat-core"/>
</dbReference>
<dbReference type="InterPro" id="IPR036397">
    <property type="entry name" value="RNaseH_sf"/>
</dbReference>
<dbReference type="AlphaFoldDB" id="A0A371DYP6"/>
<organism evidence="2 3">
    <name type="scientific">Mucuna pruriens</name>
    <name type="common">Velvet bean</name>
    <name type="synonym">Dolichos pruriens</name>
    <dbReference type="NCBI Taxonomy" id="157652"/>
    <lineage>
        <taxon>Eukaryota</taxon>
        <taxon>Viridiplantae</taxon>
        <taxon>Streptophyta</taxon>
        <taxon>Embryophyta</taxon>
        <taxon>Tracheophyta</taxon>
        <taxon>Spermatophyta</taxon>
        <taxon>Magnoliopsida</taxon>
        <taxon>eudicotyledons</taxon>
        <taxon>Gunneridae</taxon>
        <taxon>Pentapetalae</taxon>
        <taxon>rosids</taxon>
        <taxon>fabids</taxon>
        <taxon>Fabales</taxon>
        <taxon>Fabaceae</taxon>
        <taxon>Papilionoideae</taxon>
        <taxon>50 kb inversion clade</taxon>
        <taxon>NPAAA clade</taxon>
        <taxon>indigoferoid/millettioid clade</taxon>
        <taxon>Phaseoleae</taxon>
        <taxon>Mucuna</taxon>
    </lineage>
</organism>
<dbReference type="PANTHER" id="PTHR48475:SF2">
    <property type="entry name" value="RIBONUCLEASE H"/>
    <property type="match status" value="1"/>
</dbReference>
<dbReference type="Proteomes" id="UP000257109">
    <property type="component" value="Unassembled WGS sequence"/>
</dbReference>
<feature type="domain" description="Integrase catalytic" evidence="1">
    <location>
        <begin position="120"/>
        <end position="281"/>
    </location>
</feature>
<dbReference type="Pfam" id="PF17921">
    <property type="entry name" value="Integrase_H2C2"/>
    <property type="match status" value="1"/>
</dbReference>
<dbReference type="InterPro" id="IPR012337">
    <property type="entry name" value="RNaseH-like_sf"/>
</dbReference>
<dbReference type="OrthoDB" id="413122at2759"/>
<protein>
    <submittedName>
        <fullName evidence="2">Tf2-11</fullName>
    </submittedName>
</protein>
<dbReference type="EMBL" id="QJKJ01018335">
    <property type="protein sequence ID" value="RDX57682.1"/>
    <property type="molecule type" value="Genomic_DNA"/>
</dbReference>
<dbReference type="Gene3D" id="1.10.340.70">
    <property type="match status" value="1"/>
</dbReference>
<gene>
    <name evidence="2" type="primary">Tf2-11</name>
    <name evidence="2" type="ORF">CR513_63054</name>
</gene>
<accession>A0A371DYP6</accession>
<keyword evidence="3" id="KW-1185">Reference proteome</keyword>
<dbReference type="SUPFAM" id="SSF53098">
    <property type="entry name" value="Ribonuclease H-like"/>
    <property type="match status" value="1"/>
</dbReference>